<evidence type="ECO:0000313" key="5">
    <source>
        <dbReference type="Proteomes" id="UP001230807"/>
    </source>
</evidence>
<evidence type="ECO:0000256" key="2">
    <source>
        <dbReference type="SAM" id="MobiDB-lite"/>
    </source>
</evidence>
<dbReference type="EMBL" id="JASWER010000001">
    <property type="protein sequence ID" value="MDL5375606.1"/>
    <property type="molecule type" value="Genomic_DNA"/>
</dbReference>
<name>A0ABT7MLH8_9BACL</name>
<gene>
    <name evidence="4" type="ORF">QR695_01155</name>
</gene>
<reference evidence="4 5" key="1">
    <citation type="submission" date="2023-06" db="EMBL/GenBank/DDBJ databases">
        <title>Influencing factors and mechanism of Cr(VI) reduction by facultative anaerobic Exiguobacterium sp. PY14.</title>
        <authorList>
            <person name="Zou L."/>
        </authorList>
    </citation>
    <scope>NUCLEOTIDE SEQUENCE [LARGE SCALE GENOMIC DNA]</scope>
    <source>
        <strain evidence="4 5">PY14</strain>
    </source>
</reference>
<dbReference type="Proteomes" id="UP001230807">
    <property type="component" value="Unassembled WGS sequence"/>
</dbReference>
<comment type="caution">
    <text evidence="4">The sequence shown here is derived from an EMBL/GenBank/DDBJ whole genome shotgun (WGS) entry which is preliminary data.</text>
</comment>
<proteinExistence type="predicted"/>
<evidence type="ECO:0000259" key="3">
    <source>
        <dbReference type="PROSITE" id="PS51109"/>
    </source>
</evidence>
<feature type="domain" description="G5" evidence="3">
    <location>
        <begin position="275"/>
        <end position="353"/>
    </location>
</feature>
<dbReference type="SMART" id="SM01208">
    <property type="entry name" value="G5"/>
    <property type="match status" value="1"/>
</dbReference>
<dbReference type="InterPro" id="IPR011098">
    <property type="entry name" value="G5_dom"/>
</dbReference>
<sequence length="419" mass="45765">MKQFGMHVSILIGLVLLVSLPTIGLVNYLEASAKTSATYKETTVAGIDVSGMTREEAIIRLDNAIKDFNNTPFIVTLVDGTALEIGKDVVSFNVDATLDGIETSGEYSLVTTVDEELLTPYLNNQPVTLTMVTPPLVEAASSFNSDIVLETTTAESEVVATITVSPTPEMRVAIERMNGFEMEAGDIFSLKTFGEDFEALSTLGSSMYQLFAATPFQILERVQHETLPAGIELGYDVKVDERSNFAVQNTEQTPYALIVLEEGNTMTIQLLGKAFVGAYESRVEDVTSVPYQNIVRFSPSLTAGSSSVTQSGQTGESGKLYRIRITETGESIELLGFDFYEPIPEILTKSSVPIPEPEPEPEPTEPIIIPILPENPEEWLNEWLPNDDVQDDNINDYNEQPEQPPVHDTDPVPSEGAVG</sequence>
<dbReference type="Gene3D" id="2.20.230.10">
    <property type="entry name" value="Resuscitation-promoting factor rpfb"/>
    <property type="match status" value="1"/>
</dbReference>
<accession>A0ABT7MLH8</accession>
<evidence type="ECO:0000256" key="1">
    <source>
        <dbReference type="ARBA" id="ARBA00022729"/>
    </source>
</evidence>
<feature type="region of interest" description="Disordered" evidence="2">
    <location>
        <begin position="382"/>
        <end position="419"/>
    </location>
</feature>
<keyword evidence="5" id="KW-1185">Reference proteome</keyword>
<evidence type="ECO:0000313" key="4">
    <source>
        <dbReference type="EMBL" id="MDL5375606.1"/>
    </source>
</evidence>
<dbReference type="RefSeq" id="WP_214832442.1">
    <property type="nucleotide sequence ID" value="NZ_CP183077.1"/>
</dbReference>
<protein>
    <submittedName>
        <fullName evidence="4">G5 domain-containing protein</fullName>
    </submittedName>
</protein>
<keyword evidence="1" id="KW-0732">Signal</keyword>
<dbReference type="PROSITE" id="PS51109">
    <property type="entry name" value="G5"/>
    <property type="match status" value="1"/>
</dbReference>
<organism evidence="4 5">
    <name type="scientific">Exiguobacterium mexicanum</name>
    <dbReference type="NCBI Taxonomy" id="340146"/>
    <lineage>
        <taxon>Bacteria</taxon>
        <taxon>Bacillati</taxon>
        <taxon>Bacillota</taxon>
        <taxon>Bacilli</taxon>
        <taxon>Bacillales</taxon>
        <taxon>Bacillales Family XII. Incertae Sedis</taxon>
        <taxon>Exiguobacterium</taxon>
    </lineage>
</organism>